<protein>
    <recommendedName>
        <fullName evidence="1">RNA helicase</fullName>
        <ecNumber evidence="1">3.6.4.13</ecNumber>
    </recommendedName>
</protein>
<evidence type="ECO:0000259" key="10">
    <source>
        <dbReference type="PROSITE" id="PS51194"/>
    </source>
</evidence>
<dbReference type="InterPro" id="IPR044742">
    <property type="entry name" value="DEAD/DEAH_RhlB"/>
</dbReference>
<dbReference type="InterPro" id="IPR005580">
    <property type="entry name" value="DbpA/CsdA_RNA-bd_dom"/>
</dbReference>
<dbReference type="GeneID" id="73803518"/>
<dbReference type="SUPFAM" id="SSF52540">
    <property type="entry name" value="P-loop containing nucleoside triphosphate hydrolases"/>
    <property type="match status" value="1"/>
</dbReference>
<evidence type="ECO:0000256" key="6">
    <source>
        <dbReference type="PROSITE-ProRule" id="PRU00552"/>
    </source>
</evidence>
<evidence type="ECO:0000313" key="13">
    <source>
        <dbReference type="Proteomes" id="UP000005819"/>
    </source>
</evidence>
<dbReference type="CDD" id="cd12252">
    <property type="entry name" value="RRM_DbpA"/>
    <property type="match status" value="1"/>
</dbReference>
<dbReference type="InterPro" id="IPR027417">
    <property type="entry name" value="P-loop_NTPase"/>
</dbReference>
<gene>
    <name evidence="12" type="ORF">ALIPUT_00483</name>
</gene>
<dbReference type="InterPro" id="IPR050547">
    <property type="entry name" value="DEAD_box_RNA_helicases"/>
</dbReference>
<evidence type="ECO:0000313" key="12">
    <source>
        <dbReference type="EMBL" id="EDS04612.1"/>
    </source>
</evidence>
<dbReference type="GO" id="GO:0016787">
    <property type="term" value="F:hydrolase activity"/>
    <property type="evidence" value="ECO:0007669"/>
    <property type="project" value="UniProtKB-KW"/>
</dbReference>
<feature type="compositionally biased region" description="Basic residues" evidence="8">
    <location>
        <begin position="634"/>
        <end position="650"/>
    </location>
</feature>
<dbReference type="Gene3D" id="3.30.70.330">
    <property type="match status" value="1"/>
</dbReference>
<sequence>MNQLEEFKALGLSDDILTAIAKKGFETPSAIQSLTIPHLLTTDKDIIAQAQTGTGKTAAFGLPIIQMLTSRRNIPQAIVLVPTRELALQVTQELISFNTHDLSIAPIYGGASMTEQLRRLKKGIDIVVGTPGRILDHIRRGTLDLSAIAYLVLDEADEMLNMGFIEDIEEIMHAMTGPKRVLLFSATMPDRIAALARNYMHEPDLLKVESQHVTTDLTNQIYFEVREGDKFDALTRIIDVEPEFYGIVFSRTRTGADDIVAKLLERGYAAEVLHGDISQAQREKILGKFKKKQVNILVATDVAARGIDVSNLTHVINYSLPQDSDSYVHRIGRTGRAGNQGTAITFISPSEMRKFGFLKRTIKADIKLEQLPTPADIIATKRNKIKEDLDAIVESESYGECTGMAAELLESYPPEVALSALLRLAFKNELSESSYPEIRSIDVDRKGKARIFLAFGARDGYDTRKTVRLLKQECGLSDHDIDDVRVMEDFSFATVPFDQAEKVVRTLNKLSHGRPIAEISKDSPSARTSGGRQSHRRRESDTRSGRKTGRKPESRESYRQDSSVQEAFGAPDDRNGHRKSVRSPKTSGTKAGKKPATTVKASSKTYTPEKTAAKRASELPENWFEEWFGQRQPARNKKGPNRTPKRKNRD</sequence>
<proteinExistence type="inferred from homology"/>
<dbReference type="PROSITE" id="PS51195">
    <property type="entry name" value="Q_MOTIF"/>
    <property type="match status" value="1"/>
</dbReference>
<dbReference type="EMBL" id="ABFK02000016">
    <property type="protein sequence ID" value="EDS04612.1"/>
    <property type="molecule type" value="Genomic_DNA"/>
</dbReference>
<dbReference type="GO" id="GO:0005524">
    <property type="term" value="F:ATP binding"/>
    <property type="evidence" value="ECO:0007669"/>
    <property type="project" value="UniProtKB-KW"/>
</dbReference>
<dbReference type="CDD" id="cd00268">
    <property type="entry name" value="DEADc"/>
    <property type="match status" value="1"/>
</dbReference>
<dbReference type="GO" id="GO:0003723">
    <property type="term" value="F:RNA binding"/>
    <property type="evidence" value="ECO:0007669"/>
    <property type="project" value="TreeGrafter"/>
</dbReference>
<reference evidence="12" key="2">
    <citation type="submission" date="2013-09" db="EMBL/GenBank/DDBJ databases">
        <title>Draft genome sequence of Alistipes putredinis (DSM 17216).</title>
        <authorList>
            <person name="Sudarsanam P."/>
            <person name="Ley R."/>
            <person name="Guruge J."/>
            <person name="Turnbaugh P.J."/>
            <person name="Mahowald M."/>
            <person name="Liep D."/>
            <person name="Gordon J."/>
        </authorList>
    </citation>
    <scope>NUCLEOTIDE SEQUENCE</scope>
    <source>
        <strain evidence="12">DSM 17216</strain>
    </source>
</reference>
<feature type="domain" description="Helicase C-terminal" evidence="10">
    <location>
        <begin position="233"/>
        <end position="379"/>
    </location>
</feature>
<dbReference type="PANTHER" id="PTHR47963">
    <property type="entry name" value="DEAD-BOX ATP-DEPENDENT RNA HELICASE 47, MITOCHONDRIAL"/>
    <property type="match status" value="1"/>
</dbReference>
<dbReference type="Pfam" id="PF00270">
    <property type="entry name" value="DEAD"/>
    <property type="match status" value="1"/>
</dbReference>
<dbReference type="InterPro" id="IPR012677">
    <property type="entry name" value="Nucleotide-bd_a/b_plait_sf"/>
</dbReference>
<dbReference type="InterPro" id="IPR001650">
    <property type="entry name" value="Helicase_C-like"/>
</dbReference>
<dbReference type="CDD" id="cd18787">
    <property type="entry name" value="SF2_C_DEAD"/>
    <property type="match status" value="1"/>
</dbReference>
<keyword evidence="5 7" id="KW-0067">ATP-binding</keyword>
<dbReference type="Gene3D" id="3.40.50.300">
    <property type="entry name" value="P-loop containing nucleotide triphosphate hydrolases"/>
    <property type="match status" value="2"/>
</dbReference>
<evidence type="ECO:0000256" key="2">
    <source>
        <dbReference type="ARBA" id="ARBA00022741"/>
    </source>
</evidence>
<dbReference type="PROSITE" id="PS51194">
    <property type="entry name" value="HELICASE_CTER"/>
    <property type="match status" value="1"/>
</dbReference>
<evidence type="ECO:0000256" key="4">
    <source>
        <dbReference type="ARBA" id="ARBA00022806"/>
    </source>
</evidence>
<dbReference type="InterPro" id="IPR014001">
    <property type="entry name" value="Helicase_ATP-bd"/>
</dbReference>
<accession>B0MU21</accession>
<dbReference type="Proteomes" id="UP000005819">
    <property type="component" value="Unassembled WGS sequence"/>
</dbReference>
<feature type="domain" description="Helicase ATP-binding" evidence="9">
    <location>
        <begin position="37"/>
        <end position="206"/>
    </location>
</feature>
<evidence type="ECO:0000256" key="8">
    <source>
        <dbReference type="SAM" id="MobiDB-lite"/>
    </source>
</evidence>
<dbReference type="eggNOG" id="COG0513">
    <property type="taxonomic scope" value="Bacteria"/>
</dbReference>
<keyword evidence="2 7" id="KW-0547">Nucleotide-binding</keyword>
<feature type="short sequence motif" description="Q motif" evidence="6">
    <location>
        <begin position="5"/>
        <end position="33"/>
    </location>
</feature>
<dbReference type="GO" id="GO:0003724">
    <property type="term" value="F:RNA helicase activity"/>
    <property type="evidence" value="ECO:0007669"/>
    <property type="project" value="UniProtKB-EC"/>
</dbReference>
<dbReference type="Pfam" id="PF03880">
    <property type="entry name" value="DbpA"/>
    <property type="match status" value="1"/>
</dbReference>
<dbReference type="InterPro" id="IPR014014">
    <property type="entry name" value="RNA_helicase_DEAD_Q_motif"/>
</dbReference>
<keyword evidence="13" id="KW-1185">Reference proteome</keyword>
<feature type="compositionally biased region" description="Basic and acidic residues" evidence="8">
    <location>
        <begin position="538"/>
        <end position="559"/>
    </location>
</feature>
<evidence type="ECO:0000256" key="5">
    <source>
        <dbReference type="ARBA" id="ARBA00022840"/>
    </source>
</evidence>
<feature type="domain" description="DEAD-box RNA helicase Q" evidence="11">
    <location>
        <begin position="5"/>
        <end position="33"/>
    </location>
</feature>
<feature type="compositionally biased region" description="Polar residues" evidence="8">
    <location>
        <begin position="522"/>
        <end position="532"/>
    </location>
</feature>
<dbReference type="SMART" id="SM00487">
    <property type="entry name" value="DEXDc"/>
    <property type="match status" value="1"/>
</dbReference>
<reference evidence="12" key="1">
    <citation type="submission" date="2007-10" db="EMBL/GenBank/DDBJ databases">
        <authorList>
            <person name="Fulton L."/>
            <person name="Clifton S."/>
            <person name="Fulton B."/>
            <person name="Xu J."/>
            <person name="Minx P."/>
            <person name="Pepin K.H."/>
            <person name="Johnson M."/>
            <person name="Thiruvilangam P."/>
            <person name="Bhonagiri V."/>
            <person name="Nash W.E."/>
            <person name="Mardis E.R."/>
            <person name="Wilson R.K."/>
        </authorList>
    </citation>
    <scope>NUCLEOTIDE SEQUENCE [LARGE SCALE GENOMIC DNA]</scope>
    <source>
        <strain evidence="12">DSM 17216</strain>
    </source>
</reference>
<dbReference type="SMART" id="SM00490">
    <property type="entry name" value="HELICc"/>
    <property type="match status" value="1"/>
</dbReference>
<dbReference type="PROSITE" id="PS51192">
    <property type="entry name" value="HELICASE_ATP_BIND_1"/>
    <property type="match status" value="1"/>
</dbReference>
<dbReference type="EC" id="3.6.4.13" evidence="1"/>
<dbReference type="InterPro" id="IPR011545">
    <property type="entry name" value="DEAD/DEAH_box_helicase_dom"/>
</dbReference>
<keyword evidence="4 7" id="KW-0347">Helicase</keyword>
<evidence type="ECO:0000256" key="7">
    <source>
        <dbReference type="RuleBase" id="RU000492"/>
    </source>
</evidence>
<evidence type="ECO:0000256" key="1">
    <source>
        <dbReference type="ARBA" id="ARBA00012552"/>
    </source>
</evidence>
<dbReference type="Pfam" id="PF00271">
    <property type="entry name" value="Helicase_C"/>
    <property type="match status" value="1"/>
</dbReference>
<keyword evidence="3 7" id="KW-0378">Hydrolase</keyword>
<dbReference type="AlphaFoldDB" id="B0MU21"/>
<feature type="region of interest" description="Disordered" evidence="8">
    <location>
        <begin position="515"/>
        <end position="650"/>
    </location>
</feature>
<dbReference type="OrthoDB" id="9785240at2"/>
<evidence type="ECO:0000259" key="11">
    <source>
        <dbReference type="PROSITE" id="PS51195"/>
    </source>
</evidence>
<name>B0MU21_9BACT</name>
<comment type="similarity">
    <text evidence="7">Belongs to the DEAD box helicase family.</text>
</comment>
<dbReference type="PANTHER" id="PTHR47963:SF8">
    <property type="entry name" value="ATP-DEPENDENT RNA HELICASE DEAD"/>
    <property type="match status" value="1"/>
</dbReference>
<evidence type="ECO:0000256" key="3">
    <source>
        <dbReference type="ARBA" id="ARBA00022801"/>
    </source>
</evidence>
<comment type="caution">
    <text evidence="12">The sequence shown here is derived from an EMBL/GenBank/DDBJ whole genome shotgun (WGS) entry which is preliminary data.</text>
</comment>
<dbReference type="PROSITE" id="PS00039">
    <property type="entry name" value="DEAD_ATP_HELICASE"/>
    <property type="match status" value="1"/>
</dbReference>
<dbReference type="RefSeq" id="WP_004329318.1">
    <property type="nucleotide sequence ID" value="NZ_DS499579.1"/>
</dbReference>
<dbReference type="InterPro" id="IPR000629">
    <property type="entry name" value="RNA-helicase_DEAD-box_CS"/>
</dbReference>
<feature type="compositionally biased region" description="Polar residues" evidence="8">
    <location>
        <begin position="599"/>
        <end position="608"/>
    </location>
</feature>
<dbReference type="HOGENOM" id="CLU_003041_21_1_10"/>
<evidence type="ECO:0000259" key="9">
    <source>
        <dbReference type="PROSITE" id="PS51192"/>
    </source>
</evidence>
<organism evidence="12 13">
    <name type="scientific">Alistipes putredinis DSM 17216</name>
    <dbReference type="NCBI Taxonomy" id="445970"/>
    <lineage>
        <taxon>Bacteria</taxon>
        <taxon>Pseudomonadati</taxon>
        <taxon>Bacteroidota</taxon>
        <taxon>Bacteroidia</taxon>
        <taxon>Bacteroidales</taxon>
        <taxon>Rikenellaceae</taxon>
        <taxon>Alistipes</taxon>
    </lineage>
</organism>